<dbReference type="RefSeq" id="WP_188175080.1">
    <property type="nucleotide sequence ID" value="NZ_JACVVD010000004.1"/>
</dbReference>
<dbReference type="AlphaFoldDB" id="A0A926KSM5"/>
<evidence type="ECO:0000256" key="1">
    <source>
        <dbReference type="SAM" id="MobiDB-lite"/>
    </source>
</evidence>
<feature type="region of interest" description="Disordered" evidence="1">
    <location>
        <begin position="47"/>
        <end position="93"/>
    </location>
</feature>
<organism evidence="2 3">
    <name type="scientific">Paenibacillus sedimenti</name>
    <dbReference type="NCBI Taxonomy" id="2770274"/>
    <lineage>
        <taxon>Bacteria</taxon>
        <taxon>Bacillati</taxon>
        <taxon>Bacillota</taxon>
        <taxon>Bacilli</taxon>
        <taxon>Bacillales</taxon>
        <taxon>Paenibacillaceae</taxon>
        <taxon>Paenibacillus</taxon>
    </lineage>
</organism>
<evidence type="ECO:0000313" key="2">
    <source>
        <dbReference type="EMBL" id="MBD0381290.1"/>
    </source>
</evidence>
<keyword evidence="3" id="KW-1185">Reference proteome</keyword>
<reference evidence="2" key="1">
    <citation type="submission" date="2020-09" db="EMBL/GenBank/DDBJ databases">
        <title>Draft Genome Sequence of Paenibacillus sp. WST5.</title>
        <authorList>
            <person name="Bao Z."/>
        </authorList>
    </citation>
    <scope>NUCLEOTIDE SEQUENCE</scope>
    <source>
        <strain evidence="2">WST5</strain>
    </source>
</reference>
<protein>
    <submittedName>
        <fullName evidence="2">Uncharacterized protein</fullName>
    </submittedName>
</protein>
<feature type="compositionally biased region" description="Acidic residues" evidence="1">
    <location>
        <begin position="49"/>
        <end position="61"/>
    </location>
</feature>
<gene>
    <name evidence="2" type="ORF">ICC18_14285</name>
</gene>
<dbReference type="EMBL" id="JACVVD010000004">
    <property type="protein sequence ID" value="MBD0381290.1"/>
    <property type="molecule type" value="Genomic_DNA"/>
</dbReference>
<dbReference type="Proteomes" id="UP000650466">
    <property type="component" value="Unassembled WGS sequence"/>
</dbReference>
<evidence type="ECO:0000313" key="3">
    <source>
        <dbReference type="Proteomes" id="UP000650466"/>
    </source>
</evidence>
<accession>A0A926KSM5</accession>
<comment type="caution">
    <text evidence="2">The sequence shown here is derived from an EMBL/GenBank/DDBJ whole genome shotgun (WGS) entry which is preliminary data.</text>
</comment>
<name>A0A926KSM5_9BACL</name>
<sequence>MSKQLAHAVIRAFQDKYTLRHYAVGSAYQNDDDDRIAELQSLGFLACSEETEPTQDEDTDDPAPGLDKDSQDPPAGSPGDTTDEDRLKHVGGGYFLLPNGEKVRGKDEALEALKALDEAAKVSPDAAE</sequence>
<proteinExistence type="predicted"/>